<dbReference type="Pfam" id="PF00646">
    <property type="entry name" value="F-box"/>
    <property type="match status" value="1"/>
</dbReference>
<evidence type="ECO:0000259" key="1">
    <source>
        <dbReference type="PROSITE" id="PS50181"/>
    </source>
</evidence>
<dbReference type="OrthoDB" id="2322499at2759"/>
<organism evidence="2 3">
    <name type="scientific">Phanerochaete sordida</name>
    <dbReference type="NCBI Taxonomy" id="48140"/>
    <lineage>
        <taxon>Eukaryota</taxon>
        <taxon>Fungi</taxon>
        <taxon>Dikarya</taxon>
        <taxon>Basidiomycota</taxon>
        <taxon>Agaricomycotina</taxon>
        <taxon>Agaricomycetes</taxon>
        <taxon>Polyporales</taxon>
        <taxon>Phanerochaetaceae</taxon>
        <taxon>Phanerochaete</taxon>
    </lineage>
</organism>
<feature type="domain" description="F-box" evidence="1">
    <location>
        <begin position="19"/>
        <end position="68"/>
    </location>
</feature>
<comment type="caution">
    <text evidence="2">The sequence shown here is derived from an EMBL/GenBank/DDBJ whole genome shotgun (WGS) entry which is preliminary data.</text>
</comment>
<dbReference type="InterPro" id="IPR001810">
    <property type="entry name" value="F-box_dom"/>
</dbReference>
<evidence type="ECO:0000313" key="3">
    <source>
        <dbReference type="Proteomes" id="UP000703269"/>
    </source>
</evidence>
<reference evidence="2 3" key="1">
    <citation type="submission" date="2021-08" db="EMBL/GenBank/DDBJ databases">
        <title>Draft Genome Sequence of Phanerochaete sordida strain YK-624.</title>
        <authorList>
            <person name="Mori T."/>
            <person name="Dohra H."/>
            <person name="Suzuki T."/>
            <person name="Kawagishi H."/>
            <person name="Hirai H."/>
        </authorList>
    </citation>
    <scope>NUCLEOTIDE SEQUENCE [LARGE SCALE GENOMIC DNA]</scope>
    <source>
        <strain evidence="2 3">YK-624</strain>
    </source>
</reference>
<sequence>MAEPPTPAATWATVTAAAPPLFKDTPLDIVYEVLSHLEPGDILNLARTSRPLRKMLMTRRSAHLWRKARENIGANIPAPPDYMSEPRLANLLVCMHCHKCLQEVWTDDIFWELSARLCGQCMDYERPDFTMDMPLRDAIELFFGDDTDFGPVPEHLRLDDTRMLSEFVPTIVSNEFFERHRALHMRYKDVAAFVSRMNVIGDRERVLAYLEEQASMWLSHREYMMQFMASYDAWQAFKRKRASTRLRSAIERLKNEGWEAEFQCYTTSKKLSRHPAVDRTHPLYEHEWKMIRPQILEVMEEAKRERLEQERIDSISNRIAALASVLQKTQCLAHNWPLTADVALGVPRVHELLTLPTDATVDAAAFDFLPELLQAWIPSWRAQAAAGLAQLVQETVGEIADGVDPLDLAVGALFLCIGCNSAETFPQVLTHTTRCRRWRMGLLFQAKAADDAGVPRASFSSAAWHESCVVRPIFRLGYWQAKDFTAANAAVLRRLVELYGLDPRHATIRDMDTSPVRLAVSVEAALKVMDWISAYEHCTTAVAQDIDATSRSDIVSAELAKLFVLPAQLCTEARPLEERYTTKRLSGCSDESDNWWACTHCDYNVETLPESEMRLHVKGRHGEEHPSRMQDYVPTLSSYLTRRTLAPVTYLISQEYEGDVRKLPTKVLKDALDAGTAAFSNIASVL</sequence>
<dbReference type="InterPro" id="IPR036047">
    <property type="entry name" value="F-box-like_dom_sf"/>
</dbReference>
<protein>
    <recommendedName>
        <fullName evidence="1">F-box domain-containing protein</fullName>
    </recommendedName>
</protein>
<name>A0A9P3G280_9APHY</name>
<dbReference type="PROSITE" id="PS50181">
    <property type="entry name" value="FBOX"/>
    <property type="match status" value="1"/>
</dbReference>
<keyword evidence="3" id="KW-1185">Reference proteome</keyword>
<dbReference type="AlphaFoldDB" id="A0A9P3G280"/>
<dbReference type="SUPFAM" id="SSF81383">
    <property type="entry name" value="F-box domain"/>
    <property type="match status" value="1"/>
</dbReference>
<dbReference type="EMBL" id="BPQB01000005">
    <property type="protein sequence ID" value="GJE86896.1"/>
    <property type="molecule type" value="Genomic_DNA"/>
</dbReference>
<gene>
    <name evidence="2" type="ORF">PsYK624_029790</name>
</gene>
<accession>A0A9P3G280</accession>
<evidence type="ECO:0000313" key="2">
    <source>
        <dbReference type="EMBL" id="GJE86896.1"/>
    </source>
</evidence>
<proteinExistence type="predicted"/>
<dbReference type="Proteomes" id="UP000703269">
    <property type="component" value="Unassembled WGS sequence"/>
</dbReference>